<evidence type="ECO:0000313" key="5">
    <source>
        <dbReference type="EMBL" id="SPD93648.1"/>
    </source>
</evidence>
<protein>
    <submittedName>
        <fullName evidence="6">Transcriptional repressor AdcR</fullName>
    </submittedName>
</protein>
<dbReference type="GO" id="GO:0003677">
    <property type="term" value="F:DNA binding"/>
    <property type="evidence" value="ECO:0007669"/>
    <property type="project" value="UniProtKB-KW"/>
</dbReference>
<dbReference type="RefSeq" id="WP_072614405.1">
    <property type="nucleotide sequence ID" value="NZ_AP017935.1"/>
</dbReference>
<organism evidence="6 7">
    <name type="scientific">Leuconostoc suionicum</name>
    <dbReference type="NCBI Taxonomy" id="1511761"/>
    <lineage>
        <taxon>Bacteria</taxon>
        <taxon>Bacillati</taxon>
        <taxon>Bacillota</taxon>
        <taxon>Bacilli</taxon>
        <taxon>Lactobacillales</taxon>
        <taxon>Lactobacillaceae</taxon>
        <taxon>Leuconostoc</taxon>
    </lineage>
</organism>
<dbReference type="GeneID" id="99675080"/>
<evidence type="ECO:0000313" key="7">
    <source>
        <dbReference type="Proteomes" id="UP000237923"/>
    </source>
</evidence>
<evidence type="ECO:0000259" key="4">
    <source>
        <dbReference type="PROSITE" id="PS50995"/>
    </source>
</evidence>
<dbReference type="EMBL" id="OKQR01000002">
    <property type="protein sequence ID" value="SPD93648.1"/>
    <property type="molecule type" value="Genomic_DNA"/>
</dbReference>
<dbReference type="InterPro" id="IPR036388">
    <property type="entry name" value="WH-like_DNA-bd_sf"/>
</dbReference>
<dbReference type="InterPro" id="IPR052067">
    <property type="entry name" value="Metal_resp_HTH_trans_reg"/>
</dbReference>
<sequence length="146" mass="16430">MEKTDKIIQALNSFVQEYASNSELVTATAGQKINSTQAHLLMLLKILQSQTNTELAAAMNLSKPAITKAIKNLMRYHYVTAVVDDSDKRSTHYLLTEDGEKLAQLHEQAHVTMHDDIHTIMADFTQEQQQTITQFLTKLNKIGNNS</sequence>
<reference evidence="6 7" key="1">
    <citation type="submission" date="2018-02" db="EMBL/GenBank/DDBJ databases">
        <authorList>
            <person name="Cohen D.B."/>
            <person name="Kent A.D."/>
        </authorList>
    </citation>
    <scope>NUCLEOTIDE SEQUENCE [LARGE SCALE GENOMIC DNA]</scope>
    <source>
        <strain evidence="6 7">CECT 9216</strain>
    </source>
</reference>
<evidence type="ECO:0000313" key="8">
    <source>
        <dbReference type="Proteomes" id="UP000239237"/>
    </source>
</evidence>
<proteinExistence type="predicted"/>
<evidence type="ECO:0000313" key="6">
    <source>
        <dbReference type="EMBL" id="SPE09304.1"/>
    </source>
</evidence>
<reference evidence="5 8" key="2">
    <citation type="submission" date="2018-02" db="EMBL/GenBank/DDBJ databases">
        <authorList>
            <person name="Rodrigo-Torres L."/>
            <person name="Arahal R. D."/>
            <person name="Lucena T."/>
        </authorList>
    </citation>
    <scope>NUCLEOTIDE SEQUENCE [LARGE SCALE GENOMIC DNA]</scope>
    <source>
        <strain evidence="5 8">CECT 8486</strain>
    </source>
</reference>
<dbReference type="EMBL" id="OKQU01000002">
    <property type="protein sequence ID" value="SPE09304.1"/>
    <property type="molecule type" value="Genomic_DNA"/>
</dbReference>
<dbReference type="PANTHER" id="PTHR35790:SF4">
    <property type="entry name" value="HTH-TYPE TRANSCRIPTIONAL REGULATOR PCHR"/>
    <property type="match status" value="1"/>
</dbReference>
<evidence type="ECO:0000256" key="3">
    <source>
        <dbReference type="ARBA" id="ARBA00023163"/>
    </source>
</evidence>
<accession>A0A2N9KF25</accession>
<dbReference type="Gene3D" id="1.10.10.10">
    <property type="entry name" value="Winged helix-like DNA-binding domain superfamily/Winged helix DNA-binding domain"/>
    <property type="match status" value="1"/>
</dbReference>
<dbReference type="Proteomes" id="UP000239237">
    <property type="component" value="Unassembled WGS sequence"/>
</dbReference>
<dbReference type="InterPro" id="IPR036390">
    <property type="entry name" value="WH_DNA-bd_sf"/>
</dbReference>
<keyword evidence="1" id="KW-0805">Transcription regulation</keyword>
<dbReference type="SUPFAM" id="SSF46785">
    <property type="entry name" value="Winged helix' DNA-binding domain"/>
    <property type="match status" value="1"/>
</dbReference>
<dbReference type="SMART" id="SM00347">
    <property type="entry name" value="HTH_MARR"/>
    <property type="match status" value="1"/>
</dbReference>
<dbReference type="KEGG" id="lsu:A6B45_09755"/>
<dbReference type="AlphaFoldDB" id="A0A2N9KF25"/>
<dbReference type="InterPro" id="IPR000835">
    <property type="entry name" value="HTH_MarR-typ"/>
</dbReference>
<dbReference type="GO" id="GO:0003700">
    <property type="term" value="F:DNA-binding transcription factor activity"/>
    <property type="evidence" value="ECO:0007669"/>
    <property type="project" value="InterPro"/>
</dbReference>
<gene>
    <name evidence="6" type="primary">adcR</name>
    <name evidence="5" type="ORF">LES8486_01306</name>
    <name evidence="6" type="ORF">LES9216_01453</name>
</gene>
<evidence type="ECO:0000256" key="1">
    <source>
        <dbReference type="ARBA" id="ARBA00023015"/>
    </source>
</evidence>
<keyword evidence="2" id="KW-0238">DNA-binding</keyword>
<dbReference type="Proteomes" id="UP000237923">
    <property type="component" value="Unassembled WGS sequence"/>
</dbReference>
<dbReference type="Pfam" id="PF01047">
    <property type="entry name" value="MarR"/>
    <property type="match status" value="1"/>
</dbReference>
<name>A0A2N9KF25_9LACO</name>
<keyword evidence="3" id="KW-0804">Transcription</keyword>
<dbReference type="PROSITE" id="PS50995">
    <property type="entry name" value="HTH_MARR_2"/>
    <property type="match status" value="1"/>
</dbReference>
<feature type="domain" description="HTH marR-type" evidence="4">
    <location>
        <begin position="4"/>
        <end position="141"/>
    </location>
</feature>
<keyword evidence="8" id="KW-1185">Reference proteome</keyword>
<dbReference type="PANTHER" id="PTHR35790">
    <property type="entry name" value="HTH-TYPE TRANSCRIPTIONAL REGULATOR PCHR"/>
    <property type="match status" value="1"/>
</dbReference>
<evidence type="ECO:0000256" key="2">
    <source>
        <dbReference type="ARBA" id="ARBA00023125"/>
    </source>
</evidence>